<comment type="similarity">
    <text evidence="2">Belongs to the protein kinase superfamily. TKL Ser/Thr protein kinase family. TGFB receptor subfamily.</text>
</comment>
<keyword evidence="6 17" id="KW-0812">Transmembrane</keyword>
<evidence type="ECO:0000256" key="12">
    <source>
        <dbReference type="ARBA" id="ARBA00023136"/>
    </source>
</evidence>
<evidence type="ECO:0000256" key="15">
    <source>
        <dbReference type="ARBA" id="ARBA00047681"/>
    </source>
</evidence>
<comment type="caution">
    <text evidence="20">The sequence shown here is derived from an EMBL/GenBank/DDBJ whole genome shotgun (WGS) entry which is preliminary data.</text>
</comment>
<dbReference type="Gene3D" id="2.10.60.10">
    <property type="entry name" value="CD59"/>
    <property type="match status" value="1"/>
</dbReference>
<evidence type="ECO:0000256" key="11">
    <source>
        <dbReference type="ARBA" id="ARBA00022989"/>
    </source>
</evidence>
<name>A0AAV6GIE4_9TELE</name>
<evidence type="ECO:0000256" key="4">
    <source>
        <dbReference type="ARBA" id="ARBA00022527"/>
    </source>
</evidence>
<dbReference type="EC" id="2.7.11.30" evidence="3"/>
<sequence>MRFLICTALFAGSVIAGSLGPNKMQLRRCEFFASSRNIEKAMQSGDVNGTVQFCAKTQCCIGFFELIDGHFRPDLLGCSLGETPCPDTTCSASTNVDNYTKCLCSSDFCNTNITWSPETKQSQALNPQVGLSNSAIILVIGILMILVFIVMGHKVIPHLRHCGEKAASSNKGWTSPCSCYISAMSDIDMENIKLQKIVACGRYGIVWQGSYQGNVVALKLFPVKNHHEFTRERAIYALPLMLHAGIAHFLGAGRAVSGEPVLVLKLASHGSLNSYLSKTVITWRDAVRLSKSLAEGLVYLHSDLYSNGMHKPPVAHRDLSSNNVLVHADATCALCDFGCATVLHSCGSPEQWQCQSSTSQDPVQLGTLCYMCPEILDRSVDLSSGRCLLQGDVYALGLLLWEMWMRCSDLFFDQAVPEHHLPYEAELGPRPTLEQLFVFVFENRGRPAIPSTWSKVPQTKNFSLQEILEDCWDHDPDARLTAHCAANRIASLPTEYSL</sequence>
<dbReference type="Gene3D" id="1.10.510.10">
    <property type="entry name" value="Transferase(Phosphotransferase) domain 1"/>
    <property type="match status" value="1"/>
</dbReference>
<keyword evidence="5" id="KW-0808">Transferase</keyword>
<evidence type="ECO:0000256" key="10">
    <source>
        <dbReference type="ARBA" id="ARBA00022840"/>
    </source>
</evidence>
<dbReference type="GO" id="GO:0005024">
    <property type="term" value="F:transforming growth factor beta receptor activity"/>
    <property type="evidence" value="ECO:0007669"/>
    <property type="project" value="TreeGrafter"/>
</dbReference>
<comment type="subcellular location">
    <subcellularLocation>
        <location evidence="1">Membrane</location>
        <topology evidence="1">Single-pass type I membrane protein</topology>
    </subcellularLocation>
</comment>
<reference evidence="20" key="1">
    <citation type="submission" date="2020-10" db="EMBL/GenBank/DDBJ databases">
        <title>Chromosome-scale genome assembly of the Allis shad, Alosa alosa.</title>
        <authorList>
            <person name="Margot Z."/>
            <person name="Christophe K."/>
            <person name="Cabau C."/>
            <person name="Louis A."/>
            <person name="Berthelot C."/>
            <person name="Parey E."/>
            <person name="Roest Crollius H."/>
            <person name="Montfort J."/>
            <person name="Robinson-Rechavi M."/>
            <person name="Bucao C."/>
            <person name="Bouchez O."/>
            <person name="Gislard M."/>
            <person name="Lluch J."/>
            <person name="Milhes M."/>
            <person name="Lampietro C."/>
            <person name="Lopez Roques C."/>
            <person name="Donnadieu C."/>
            <person name="Braasch I."/>
            <person name="Desvignes T."/>
            <person name="Postlethwait J."/>
            <person name="Bobe J."/>
            <person name="Guiguen Y."/>
        </authorList>
    </citation>
    <scope>NUCLEOTIDE SEQUENCE</scope>
    <source>
        <strain evidence="20">M-15738</strain>
        <tissue evidence="20">Blood</tissue>
    </source>
</reference>
<dbReference type="GO" id="GO:0043235">
    <property type="term" value="C:receptor complex"/>
    <property type="evidence" value="ECO:0007669"/>
    <property type="project" value="TreeGrafter"/>
</dbReference>
<evidence type="ECO:0000256" key="16">
    <source>
        <dbReference type="ARBA" id="ARBA00048773"/>
    </source>
</evidence>
<dbReference type="InterPro" id="IPR000719">
    <property type="entry name" value="Prot_kinase_dom"/>
</dbReference>
<dbReference type="InterPro" id="IPR045860">
    <property type="entry name" value="Snake_toxin-like_sf"/>
</dbReference>
<dbReference type="Proteomes" id="UP000823561">
    <property type="component" value="Chromosome 10"/>
</dbReference>
<dbReference type="PANTHER" id="PTHR23255:SF49">
    <property type="entry name" value="ANTI-MUELLERIAN HORMONE TYPE-2 RECEPTOR"/>
    <property type="match status" value="1"/>
</dbReference>
<evidence type="ECO:0000256" key="1">
    <source>
        <dbReference type="ARBA" id="ARBA00004479"/>
    </source>
</evidence>
<keyword evidence="14" id="KW-0325">Glycoprotein</keyword>
<dbReference type="EMBL" id="JADWDJ010000010">
    <property type="protein sequence ID" value="KAG5274284.1"/>
    <property type="molecule type" value="Genomic_DNA"/>
</dbReference>
<dbReference type="SUPFAM" id="SSF56112">
    <property type="entry name" value="Protein kinase-like (PK-like)"/>
    <property type="match status" value="1"/>
</dbReference>
<feature type="domain" description="Protein kinase" evidence="19">
    <location>
        <begin position="192"/>
        <end position="492"/>
    </location>
</feature>
<dbReference type="Gene3D" id="3.30.200.20">
    <property type="entry name" value="Phosphorylase Kinase, domain 1"/>
    <property type="match status" value="1"/>
</dbReference>
<proteinExistence type="inferred from homology"/>
<evidence type="ECO:0000256" key="6">
    <source>
        <dbReference type="ARBA" id="ARBA00022692"/>
    </source>
</evidence>
<dbReference type="GO" id="GO:0005524">
    <property type="term" value="F:ATP binding"/>
    <property type="evidence" value="ECO:0007669"/>
    <property type="project" value="UniProtKB-KW"/>
</dbReference>
<feature type="transmembrane region" description="Helical" evidence="17">
    <location>
        <begin position="131"/>
        <end position="151"/>
    </location>
</feature>
<keyword evidence="7 18" id="KW-0732">Signal</keyword>
<keyword evidence="11 17" id="KW-1133">Transmembrane helix</keyword>
<dbReference type="GO" id="GO:0030509">
    <property type="term" value="P:BMP signaling pathway"/>
    <property type="evidence" value="ECO:0007669"/>
    <property type="project" value="TreeGrafter"/>
</dbReference>
<dbReference type="Pfam" id="PF00069">
    <property type="entry name" value="Pkinase"/>
    <property type="match status" value="1"/>
</dbReference>
<dbReference type="InterPro" id="IPR011009">
    <property type="entry name" value="Kinase-like_dom_sf"/>
</dbReference>
<evidence type="ECO:0000256" key="3">
    <source>
        <dbReference type="ARBA" id="ARBA00012401"/>
    </source>
</evidence>
<feature type="signal peptide" evidence="18">
    <location>
        <begin position="1"/>
        <end position="16"/>
    </location>
</feature>
<dbReference type="FunFam" id="1.10.510.10:FF:000487">
    <property type="entry name" value="Anti-Muellerian hormone type-2 receptor"/>
    <property type="match status" value="1"/>
</dbReference>
<evidence type="ECO:0000256" key="13">
    <source>
        <dbReference type="ARBA" id="ARBA00023170"/>
    </source>
</evidence>
<evidence type="ECO:0000256" key="9">
    <source>
        <dbReference type="ARBA" id="ARBA00022777"/>
    </source>
</evidence>
<keyword evidence="8" id="KW-0547">Nucleotide-binding</keyword>
<gene>
    <name evidence="20" type="ORF">AALO_G00134380</name>
</gene>
<keyword evidence="21" id="KW-1185">Reference proteome</keyword>
<evidence type="ECO:0000256" key="5">
    <source>
        <dbReference type="ARBA" id="ARBA00022679"/>
    </source>
</evidence>
<organism evidence="20 21">
    <name type="scientific">Alosa alosa</name>
    <name type="common">allis shad</name>
    <dbReference type="NCBI Taxonomy" id="278164"/>
    <lineage>
        <taxon>Eukaryota</taxon>
        <taxon>Metazoa</taxon>
        <taxon>Chordata</taxon>
        <taxon>Craniata</taxon>
        <taxon>Vertebrata</taxon>
        <taxon>Euteleostomi</taxon>
        <taxon>Actinopterygii</taxon>
        <taxon>Neopterygii</taxon>
        <taxon>Teleostei</taxon>
        <taxon>Clupei</taxon>
        <taxon>Clupeiformes</taxon>
        <taxon>Clupeoidei</taxon>
        <taxon>Clupeidae</taxon>
        <taxon>Alosa</taxon>
    </lineage>
</organism>
<keyword evidence="13" id="KW-0675">Receptor</keyword>
<dbReference type="AlphaFoldDB" id="A0AAV6GIE4"/>
<dbReference type="InterPro" id="IPR000333">
    <property type="entry name" value="TGFB_receptor"/>
</dbReference>
<protein>
    <recommendedName>
        <fullName evidence="3">receptor protein serine/threonine kinase</fullName>
        <ecNumber evidence="3">2.7.11.30</ecNumber>
    </recommendedName>
</protein>
<dbReference type="PROSITE" id="PS50011">
    <property type="entry name" value="PROTEIN_KINASE_DOM"/>
    <property type="match status" value="1"/>
</dbReference>
<evidence type="ECO:0000313" key="20">
    <source>
        <dbReference type="EMBL" id="KAG5274284.1"/>
    </source>
</evidence>
<comment type="catalytic activity">
    <reaction evidence="16">
        <text>L-threonyl-[receptor-protein] + ATP = O-phospho-L-threonyl-[receptor-protein] + ADP + H(+)</text>
        <dbReference type="Rhea" id="RHEA:44880"/>
        <dbReference type="Rhea" id="RHEA-COMP:11024"/>
        <dbReference type="Rhea" id="RHEA-COMP:11025"/>
        <dbReference type="ChEBI" id="CHEBI:15378"/>
        <dbReference type="ChEBI" id="CHEBI:30013"/>
        <dbReference type="ChEBI" id="CHEBI:30616"/>
        <dbReference type="ChEBI" id="CHEBI:61977"/>
        <dbReference type="ChEBI" id="CHEBI:456216"/>
        <dbReference type="EC" id="2.7.11.30"/>
    </reaction>
</comment>
<dbReference type="SUPFAM" id="SSF57302">
    <property type="entry name" value="Snake toxin-like"/>
    <property type="match status" value="1"/>
</dbReference>
<evidence type="ECO:0000256" key="2">
    <source>
        <dbReference type="ARBA" id="ARBA00009605"/>
    </source>
</evidence>
<feature type="chain" id="PRO_5044011770" description="receptor protein serine/threonine kinase" evidence="18">
    <location>
        <begin position="17"/>
        <end position="498"/>
    </location>
</feature>
<keyword evidence="10" id="KW-0067">ATP-binding</keyword>
<evidence type="ECO:0000256" key="7">
    <source>
        <dbReference type="ARBA" id="ARBA00022729"/>
    </source>
</evidence>
<evidence type="ECO:0000256" key="14">
    <source>
        <dbReference type="ARBA" id="ARBA00023180"/>
    </source>
</evidence>
<comment type="catalytic activity">
    <reaction evidence="15">
        <text>L-seryl-[receptor-protein] + ATP = O-phospho-L-seryl-[receptor-protein] + ADP + H(+)</text>
        <dbReference type="Rhea" id="RHEA:18673"/>
        <dbReference type="Rhea" id="RHEA-COMP:11022"/>
        <dbReference type="Rhea" id="RHEA-COMP:11023"/>
        <dbReference type="ChEBI" id="CHEBI:15378"/>
        <dbReference type="ChEBI" id="CHEBI:29999"/>
        <dbReference type="ChEBI" id="CHEBI:30616"/>
        <dbReference type="ChEBI" id="CHEBI:83421"/>
        <dbReference type="ChEBI" id="CHEBI:456216"/>
        <dbReference type="EC" id="2.7.11.30"/>
    </reaction>
</comment>
<keyword evidence="9" id="KW-0418">Kinase</keyword>
<evidence type="ECO:0000256" key="18">
    <source>
        <dbReference type="SAM" id="SignalP"/>
    </source>
</evidence>
<keyword evidence="4" id="KW-0723">Serine/threonine-protein kinase</keyword>
<evidence type="ECO:0000313" key="21">
    <source>
        <dbReference type="Proteomes" id="UP000823561"/>
    </source>
</evidence>
<keyword evidence="12 17" id="KW-0472">Membrane</keyword>
<evidence type="ECO:0000256" key="17">
    <source>
        <dbReference type="SAM" id="Phobius"/>
    </source>
</evidence>
<accession>A0AAV6GIE4</accession>
<dbReference type="GO" id="GO:0005886">
    <property type="term" value="C:plasma membrane"/>
    <property type="evidence" value="ECO:0007669"/>
    <property type="project" value="TreeGrafter"/>
</dbReference>
<dbReference type="CDD" id="cd23616">
    <property type="entry name" value="TFP_LU_ECD_AMHR2"/>
    <property type="match status" value="1"/>
</dbReference>
<evidence type="ECO:0000256" key="8">
    <source>
        <dbReference type="ARBA" id="ARBA00022741"/>
    </source>
</evidence>
<dbReference type="PANTHER" id="PTHR23255">
    <property type="entry name" value="TRANSFORMING GROWTH FACTOR-BETA RECEPTOR TYPE I AND II"/>
    <property type="match status" value="1"/>
</dbReference>
<evidence type="ECO:0000259" key="19">
    <source>
        <dbReference type="PROSITE" id="PS50011"/>
    </source>
</evidence>